<accession>A0AA96DJ94</accession>
<dbReference type="SUPFAM" id="SSF109604">
    <property type="entry name" value="HD-domain/PDEase-like"/>
    <property type="match status" value="1"/>
</dbReference>
<proteinExistence type="predicted"/>
<evidence type="ECO:0000259" key="1">
    <source>
        <dbReference type="PROSITE" id="PS51833"/>
    </source>
</evidence>
<dbReference type="PANTHER" id="PTHR33525:SF3">
    <property type="entry name" value="RIBONUCLEASE Y"/>
    <property type="match status" value="1"/>
</dbReference>
<dbReference type="AlphaFoldDB" id="A0AA96DJ94"/>
<name>A0AA96DJ94_9BACT</name>
<reference evidence="2" key="1">
    <citation type="submission" date="2023-09" db="EMBL/GenBank/DDBJ databases">
        <title>Arcobacter tbilisiensis sp. nov. isolated from chicken meat in Tbilisi, Georgia.</title>
        <authorList>
            <person name="Matthias R."/>
            <person name="Zautner A.E."/>
        </authorList>
    </citation>
    <scope>NUCLEOTIDE SEQUENCE</scope>
    <source>
        <strain evidence="2">LEO 52</strain>
    </source>
</reference>
<feature type="domain" description="HDOD" evidence="1">
    <location>
        <begin position="13"/>
        <end position="210"/>
    </location>
</feature>
<dbReference type="EMBL" id="CP134854">
    <property type="protein sequence ID" value="WNL29526.1"/>
    <property type="molecule type" value="Genomic_DNA"/>
</dbReference>
<evidence type="ECO:0000313" key="2">
    <source>
        <dbReference type="EMBL" id="WNL29526.1"/>
    </source>
</evidence>
<sequence length="277" mass="31526">MKIEDVLRRVESLPPLPRTIVLIEEYRRDNEKEIDKLHNIISKDALIVTNLLRIANSAMFGFRSKIETPLRAISLLGINFTISIAISTSSQKILVNSLSPYGLTNDTFMNSSNMASVLASLWLEKIDEKLKDEIILPALLLDIGKFILSDLIVNEHLDKEFKIKIDEGIAIEDLEKEYFGFTSSFVTAKIFKHWRLNPNLVTSIEFVDDLENAPEEFKEKAKILDVIKTATCIKEPLSNNSIKKALEKAKKYGFDTKILENAILNLKQRIDLGVDKY</sequence>
<organism evidence="2">
    <name type="scientific">Arcobacter sp. AZ-2023</name>
    <dbReference type="NCBI Taxonomy" id="3074453"/>
    <lineage>
        <taxon>Bacteria</taxon>
        <taxon>Pseudomonadati</taxon>
        <taxon>Campylobacterota</taxon>
        <taxon>Epsilonproteobacteria</taxon>
        <taxon>Campylobacterales</taxon>
        <taxon>Arcobacteraceae</taxon>
        <taxon>Arcobacter</taxon>
    </lineage>
</organism>
<dbReference type="PROSITE" id="PS51833">
    <property type="entry name" value="HDOD"/>
    <property type="match status" value="1"/>
</dbReference>
<dbReference type="Gene3D" id="1.10.3210.10">
    <property type="entry name" value="Hypothetical protein af1432"/>
    <property type="match status" value="1"/>
</dbReference>
<gene>
    <name evidence="2" type="ORF">RMQ68_09170</name>
</gene>
<dbReference type="PANTHER" id="PTHR33525">
    <property type="match status" value="1"/>
</dbReference>
<dbReference type="InterPro" id="IPR013976">
    <property type="entry name" value="HDOD"/>
</dbReference>
<dbReference type="Pfam" id="PF08668">
    <property type="entry name" value="HDOD"/>
    <property type="match status" value="1"/>
</dbReference>
<dbReference type="InterPro" id="IPR052340">
    <property type="entry name" value="RNase_Y/CdgJ"/>
</dbReference>
<protein>
    <submittedName>
        <fullName evidence="2">HDOD domain-containing protein</fullName>
    </submittedName>
</protein>